<dbReference type="EMBL" id="CP046640">
    <property type="protein sequence ID" value="QTL99257.1"/>
    <property type="molecule type" value="Genomic_DNA"/>
</dbReference>
<dbReference type="Pfam" id="PF02900">
    <property type="entry name" value="LigB"/>
    <property type="match status" value="1"/>
</dbReference>
<evidence type="ECO:0000259" key="1">
    <source>
        <dbReference type="Pfam" id="PF02900"/>
    </source>
</evidence>
<dbReference type="Proteomes" id="UP000665020">
    <property type="component" value="Chromosome"/>
</dbReference>
<dbReference type="InterPro" id="IPR004183">
    <property type="entry name" value="Xdiol_dOase_suB"/>
</dbReference>
<sequence>MGILMAGLSPHPPLIIPEIGGERREGISKTINSLKELAEEVKDCQPDVLITISPHGPVFTDAISILDQEYLAGDFSEFGCSEVKLETSTDRDLIQEIRESSEINNIEVLTLSSAELEIYNYQGLLDHGVLIPLYFIQQAGLDVPLVPITMGLMEYDTLYSFGRIIQQVVDKLGLKAVIIASGDLSHRLKPGAPAGFNPRGEEFDRKIVEILDNENFSKALKIEKGLIDKAGECGLRPLIIMLGALDGLSFKTEVKSYEGTFGVGYAVVGFYPGSDI</sequence>
<dbReference type="SUPFAM" id="SSF53213">
    <property type="entry name" value="LigB-like"/>
    <property type="match status" value="1"/>
</dbReference>
<organism evidence="2 3">
    <name type="scientific">Iocasia fonsfrigidae</name>
    <dbReference type="NCBI Taxonomy" id="2682810"/>
    <lineage>
        <taxon>Bacteria</taxon>
        <taxon>Bacillati</taxon>
        <taxon>Bacillota</taxon>
        <taxon>Clostridia</taxon>
        <taxon>Halanaerobiales</taxon>
        <taxon>Halanaerobiaceae</taxon>
        <taxon>Iocasia</taxon>
    </lineage>
</organism>
<accession>A0A8A7KK80</accession>
<name>A0A8A7KK80_9FIRM</name>
<proteinExistence type="predicted"/>
<dbReference type="GO" id="GO:0008198">
    <property type="term" value="F:ferrous iron binding"/>
    <property type="evidence" value="ECO:0007669"/>
    <property type="project" value="InterPro"/>
</dbReference>
<dbReference type="NCBIfam" id="TIGR04336">
    <property type="entry name" value="AmmeMemoSam_B"/>
    <property type="match status" value="1"/>
</dbReference>
<gene>
    <name evidence="2" type="primary">amrB</name>
    <name evidence="2" type="ORF">GM661_15485</name>
</gene>
<evidence type="ECO:0000313" key="2">
    <source>
        <dbReference type="EMBL" id="QTL99257.1"/>
    </source>
</evidence>
<protein>
    <submittedName>
        <fullName evidence="2">AmmeMemoRadiSam system protein B</fullName>
    </submittedName>
</protein>
<keyword evidence="3" id="KW-1185">Reference proteome</keyword>
<dbReference type="AlphaFoldDB" id="A0A8A7KK80"/>
<evidence type="ECO:0000313" key="3">
    <source>
        <dbReference type="Proteomes" id="UP000665020"/>
    </source>
</evidence>
<reference evidence="2" key="1">
    <citation type="submission" date="2019-12" db="EMBL/GenBank/DDBJ databases">
        <authorList>
            <person name="zhang j."/>
            <person name="sun C.M."/>
        </authorList>
    </citation>
    <scope>NUCLEOTIDE SEQUENCE</scope>
    <source>
        <strain evidence="2">NS-1</strain>
    </source>
</reference>
<dbReference type="CDD" id="cd07951">
    <property type="entry name" value="ED_3B_N_AMMECR1"/>
    <property type="match status" value="1"/>
</dbReference>
<feature type="domain" description="Extradiol ring-cleavage dioxygenase class III enzyme subunit B" evidence="1">
    <location>
        <begin position="8"/>
        <end position="267"/>
    </location>
</feature>
<dbReference type="Gene3D" id="3.40.830.10">
    <property type="entry name" value="LigB-like"/>
    <property type="match status" value="1"/>
</dbReference>
<dbReference type="KEGG" id="ifn:GM661_15485"/>
<dbReference type="GO" id="GO:0016702">
    <property type="term" value="F:oxidoreductase activity, acting on single donors with incorporation of molecular oxygen, incorporation of two atoms of oxygen"/>
    <property type="evidence" value="ECO:0007669"/>
    <property type="project" value="UniProtKB-ARBA"/>
</dbReference>
<dbReference type="RefSeq" id="WP_230867649.1">
    <property type="nucleotide sequence ID" value="NZ_CP046640.1"/>
</dbReference>